<dbReference type="PROSITE" id="PS51257">
    <property type="entry name" value="PROKAR_LIPOPROTEIN"/>
    <property type="match status" value="1"/>
</dbReference>
<dbReference type="EMBL" id="NSLI01000002">
    <property type="protein sequence ID" value="PAX08570.1"/>
    <property type="molecule type" value="Genomic_DNA"/>
</dbReference>
<dbReference type="InterPro" id="IPR024370">
    <property type="entry name" value="PBP_domain"/>
</dbReference>
<dbReference type="Gene3D" id="3.40.190.10">
    <property type="entry name" value="Periplasmic binding protein-like II"/>
    <property type="match status" value="2"/>
</dbReference>
<dbReference type="RefSeq" id="WP_095997080.1">
    <property type="nucleotide sequence ID" value="NZ_NSLI01000002.1"/>
</dbReference>
<evidence type="ECO:0000259" key="2">
    <source>
        <dbReference type="Pfam" id="PF12849"/>
    </source>
</evidence>
<evidence type="ECO:0000313" key="3">
    <source>
        <dbReference type="EMBL" id="PAX08570.1"/>
    </source>
</evidence>
<dbReference type="Proteomes" id="UP000218151">
    <property type="component" value="Unassembled WGS sequence"/>
</dbReference>
<protein>
    <submittedName>
        <fullName evidence="3">Phosphate ABC transporter substrate-binding protein</fullName>
    </submittedName>
</protein>
<organism evidence="3 4">
    <name type="scientific">Sphingomonas lenta</name>
    <dbReference type="NCBI Taxonomy" id="1141887"/>
    <lineage>
        <taxon>Bacteria</taxon>
        <taxon>Pseudomonadati</taxon>
        <taxon>Pseudomonadota</taxon>
        <taxon>Alphaproteobacteria</taxon>
        <taxon>Sphingomonadales</taxon>
        <taxon>Sphingomonadaceae</taxon>
        <taxon>Sphingomonas</taxon>
    </lineage>
</organism>
<sequence>MFRHPDPSDLRQAAAIFSACLALAACHDQARGGGAGARDEIRVVGSSTVFPFTTLVAEQFVAGDPEADAPVIESTGTGAGIDQFCDGLGASHPDIVNASRRLTAAEYRACRSNEVGPVIEVQVGIDGIALAQAQGGPRFALTPKQIYRALAVTPGGRPNTARRWSDIDPSLPAVPISVYGPPTTSGTRDAFVELIMLPGCAAADSSAAALEARDPQAYRARCSRVREDGVYVDAGENDNLIVQKLAANPTSLGIFGYSYLEENSGSVVGVPVNGVQPSDATIAAGSYPGSRPLYLYVKKNHLEAVPGLRRFLQLYAASWGPDGPLSRRGLIPSPAPLRARAAETIKAERPLDPAELA</sequence>
<name>A0A2A2SHB8_9SPHN</name>
<evidence type="ECO:0000256" key="1">
    <source>
        <dbReference type="ARBA" id="ARBA00022729"/>
    </source>
</evidence>
<dbReference type="OrthoDB" id="9790048at2"/>
<dbReference type="SUPFAM" id="SSF53850">
    <property type="entry name" value="Periplasmic binding protein-like II"/>
    <property type="match status" value="1"/>
</dbReference>
<keyword evidence="4" id="KW-1185">Reference proteome</keyword>
<dbReference type="PANTHER" id="PTHR30570">
    <property type="entry name" value="PERIPLASMIC PHOSPHATE BINDING COMPONENT OF PHOSPHATE ABC TRANSPORTER"/>
    <property type="match status" value="1"/>
</dbReference>
<reference evidence="4" key="1">
    <citation type="submission" date="2017-09" db="EMBL/GenBank/DDBJ databases">
        <authorList>
            <person name="Feng G."/>
            <person name="Zhu H."/>
        </authorList>
    </citation>
    <scope>NUCLEOTIDE SEQUENCE [LARGE SCALE GENOMIC DNA]</scope>
    <source>
        <strain evidence="4">1PNM-20</strain>
    </source>
</reference>
<gene>
    <name evidence="3" type="ORF">CKY28_04125</name>
</gene>
<proteinExistence type="predicted"/>
<keyword evidence="1" id="KW-0732">Signal</keyword>
<accession>A0A2A2SHB8</accession>
<dbReference type="Pfam" id="PF12849">
    <property type="entry name" value="PBP_like_2"/>
    <property type="match status" value="1"/>
</dbReference>
<dbReference type="PANTHER" id="PTHR30570:SF1">
    <property type="entry name" value="PHOSPHATE-BINDING PROTEIN PSTS"/>
    <property type="match status" value="1"/>
</dbReference>
<evidence type="ECO:0000313" key="4">
    <source>
        <dbReference type="Proteomes" id="UP000218151"/>
    </source>
</evidence>
<feature type="domain" description="PBP" evidence="2">
    <location>
        <begin position="34"/>
        <end position="314"/>
    </location>
</feature>
<comment type="caution">
    <text evidence="3">The sequence shown here is derived from an EMBL/GenBank/DDBJ whole genome shotgun (WGS) entry which is preliminary data.</text>
</comment>
<dbReference type="AlphaFoldDB" id="A0A2A2SHB8"/>
<dbReference type="InterPro" id="IPR050811">
    <property type="entry name" value="Phosphate_ABC_transporter"/>
</dbReference>